<name>A0A315VTA0_GAMAF</name>
<evidence type="ECO:0000256" key="2">
    <source>
        <dbReference type="ARBA" id="ARBA00022737"/>
    </source>
</evidence>
<dbReference type="Pfam" id="PF10712">
    <property type="entry name" value="NAD-GH"/>
    <property type="match status" value="2"/>
</dbReference>
<keyword evidence="7" id="KW-1185">Reference proteome</keyword>
<comment type="caution">
    <text evidence="6">The sequence shown here is derived from an EMBL/GenBank/DDBJ whole genome shotgun (WGS) entry which is preliminary data.</text>
</comment>
<gene>
    <name evidence="6" type="ORF">CCH79_00000954</name>
</gene>
<organism evidence="6 7">
    <name type="scientific">Gambusia affinis</name>
    <name type="common">Western mosquitofish</name>
    <name type="synonym">Heterandria affinis</name>
    <dbReference type="NCBI Taxonomy" id="33528"/>
    <lineage>
        <taxon>Eukaryota</taxon>
        <taxon>Metazoa</taxon>
        <taxon>Chordata</taxon>
        <taxon>Craniata</taxon>
        <taxon>Vertebrata</taxon>
        <taxon>Euteleostomi</taxon>
        <taxon>Actinopterygii</taxon>
        <taxon>Neopterygii</taxon>
        <taxon>Teleostei</taxon>
        <taxon>Neoteleostei</taxon>
        <taxon>Acanthomorphata</taxon>
        <taxon>Ovalentaria</taxon>
        <taxon>Atherinomorphae</taxon>
        <taxon>Cyprinodontiformes</taxon>
        <taxon>Poeciliidae</taxon>
        <taxon>Poeciliinae</taxon>
        <taxon>Gambusia</taxon>
    </lineage>
</organism>
<keyword evidence="1" id="KW-0880">Kelch repeat</keyword>
<dbReference type="EMBL" id="NHOQ01001156">
    <property type="protein sequence ID" value="PWA26413.1"/>
    <property type="molecule type" value="Genomic_DNA"/>
</dbReference>
<dbReference type="InterPro" id="IPR052124">
    <property type="entry name" value="Rab9_kelch_effector"/>
</dbReference>
<evidence type="ECO:0000313" key="7">
    <source>
        <dbReference type="Proteomes" id="UP000250572"/>
    </source>
</evidence>
<keyword evidence="2" id="KW-0677">Repeat</keyword>
<feature type="region of interest" description="Disordered" evidence="5">
    <location>
        <begin position="1"/>
        <end position="21"/>
    </location>
</feature>
<accession>A0A315VTA0</accession>
<dbReference type="SUPFAM" id="SSF117281">
    <property type="entry name" value="Kelch motif"/>
    <property type="match status" value="1"/>
</dbReference>
<evidence type="ECO:0000256" key="1">
    <source>
        <dbReference type="ARBA" id="ARBA00022441"/>
    </source>
</evidence>
<evidence type="ECO:0000313" key="6">
    <source>
        <dbReference type="EMBL" id="PWA26413.1"/>
    </source>
</evidence>
<evidence type="ECO:0000256" key="3">
    <source>
        <dbReference type="ARBA" id="ARBA00037224"/>
    </source>
</evidence>
<dbReference type="Proteomes" id="UP000250572">
    <property type="component" value="Unassembled WGS sequence"/>
</dbReference>
<dbReference type="PANTHER" id="PTHR46647:SF1">
    <property type="entry name" value="RAB9 EFFECTOR PROTEIN WITH KELCH MOTIFS"/>
    <property type="match status" value="1"/>
</dbReference>
<dbReference type="Pfam" id="PF24681">
    <property type="entry name" value="Kelch_KLHDC2_KLHL20_DRC7"/>
    <property type="match status" value="1"/>
</dbReference>
<dbReference type="InterPro" id="IPR015915">
    <property type="entry name" value="Kelch-typ_b-propeller"/>
</dbReference>
<proteinExistence type="predicted"/>
<evidence type="ECO:0000256" key="5">
    <source>
        <dbReference type="SAM" id="MobiDB-lite"/>
    </source>
</evidence>
<sequence length="875" mass="96368">MLDLVTAAPGNTPAVSEERNVSHRSTELREHHWVKCFASHQVDVSLESVLPFSSSIRCKSYVNLKCDVLTIWERKRPRTELAFLMSLSSCFLSAPDKLFNKTNRCKRVASDTGRNRIHHMLNELQTTVAGRIEMISCWFFSETLFAVNRYSLIPSGSTPGVSVGHTCTFVPSEDGGKGRIAIVGGANPSGSFSESYAINLDNHEWITSDWKGLEARYEHCSFVSESCPQCLWVFGGAQQTENRKSIQKLHLSDKEPQWKNVEAKGEIPSPRTYHTSSACLGDKLYVFSGGEAGATPVSDTKLHVFDTVSSTWFQPETQGRQPASRHGHVIAAVGSKIYIHGGMAGDKFFNDMYSLDSGIMKWEKVQSKGDIPPGVAAHSAVVQGANIYIFGGLTVDGAINSMYRFNTGTLPFPSFHFLGAVFLKTRHVMLFSVFAEKSRWTLMKFEGDLPPNRLDHSMCLLPWQLCKERNADGTQTDGPDCETINLAFAFAGMDSQGVIYNDCIVTVVNTLWWRSTCTTVELADNRLNNFLQLLLLSLEIFQIGILRVGVAFQFIAGVNPLLQLPVFVSKALGVGHHPLDIFRGQAVLVICDGDLVLVARSLVFRGDTQNAIDINFKGDFNLWNSTRGRGNASQVEEYSSLDSSSVCHSLIRIDAPGWLFAIEELLHQLLDFRDTSGASNKYDLINVRLLQLFKLGTGQGLREVFSLKKGLDLNTSLVLGRQSPLCLLNLTTELLHSTVVFAHILASLLLVQLDEVLHDTLVKVLTSQVGVTVGGYHFKHTVVNGQKGDIKGTTAQIEHKDVLLAIFLIQAISNSSSSTKCKGVAPIATNQPLGIKDCVLRVRGQLILSSITNETLTFTGEGHNKWIKGALVEIA</sequence>
<protein>
    <recommendedName>
        <fullName evidence="4">Rab9 effector protein with kelch motifs</fullName>
    </recommendedName>
</protein>
<dbReference type="STRING" id="33528.ENSGAFP00000016436"/>
<comment type="function">
    <text evidence="3">Rab9 effector required for endosome to trans-Golgi network (TGN) transport.</text>
</comment>
<dbReference type="PANTHER" id="PTHR46647">
    <property type="entry name" value="RAB9 EFFECTOR PROTEIN WITH KELCH MOTIFS"/>
    <property type="match status" value="1"/>
</dbReference>
<evidence type="ECO:0000256" key="4">
    <source>
        <dbReference type="ARBA" id="ARBA00039295"/>
    </source>
</evidence>
<dbReference type="AlphaFoldDB" id="A0A315VTA0"/>
<dbReference type="InterPro" id="IPR019651">
    <property type="entry name" value="Glutamate_DH_NAD-spec"/>
</dbReference>
<reference evidence="6 7" key="1">
    <citation type="journal article" date="2018" name="G3 (Bethesda)">
        <title>A High-Quality Reference Genome for the Invasive Mosquitofish Gambusia affinis Using a Chicago Library.</title>
        <authorList>
            <person name="Hoffberg S.L."/>
            <person name="Troendle N.J."/>
            <person name="Glenn T.C."/>
            <person name="Mahmud O."/>
            <person name="Louha S."/>
            <person name="Chalopin D."/>
            <person name="Bennetzen J.L."/>
            <person name="Mauricio R."/>
        </authorList>
    </citation>
    <scope>NUCLEOTIDE SEQUENCE [LARGE SCALE GENOMIC DNA]</scope>
    <source>
        <strain evidence="6">NE01/NJP1002.9</strain>
        <tissue evidence="6">Muscle</tissue>
    </source>
</reference>
<dbReference type="Gene3D" id="2.120.10.80">
    <property type="entry name" value="Kelch-type beta propeller"/>
    <property type="match status" value="2"/>
</dbReference>